<reference evidence="3 4" key="1">
    <citation type="journal article" date="2016" name="Mol. Biol. Evol.">
        <title>Comparative Genomics of Early-Diverging Mushroom-Forming Fungi Provides Insights into the Origins of Lignocellulose Decay Capabilities.</title>
        <authorList>
            <person name="Nagy L.G."/>
            <person name="Riley R."/>
            <person name="Tritt A."/>
            <person name="Adam C."/>
            <person name="Daum C."/>
            <person name="Floudas D."/>
            <person name="Sun H."/>
            <person name="Yadav J.S."/>
            <person name="Pangilinan J."/>
            <person name="Larsson K.H."/>
            <person name="Matsuura K."/>
            <person name="Barry K."/>
            <person name="Labutti K."/>
            <person name="Kuo R."/>
            <person name="Ohm R.A."/>
            <person name="Bhattacharya S.S."/>
            <person name="Shirouzu T."/>
            <person name="Yoshinaga Y."/>
            <person name="Martin F.M."/>
            <person name="Grigoriev I.V."/>
            <person name="Hibbett D.S."/>
        </authorList>
    </citation>
    <scope>NUCLEOTIDE SEQUENCE [LARGE SCALE GENOMIC DNA]</scope>
    <source>
        <strain evidence="3 4">HHB12029</strain>
    </source>
</reference>
<evidence type="ECO:0000313" key="3">
    <source>
        <dbReference type="EMBL" id="KZV82208.1"/>
    </source>
</evidence>
<feature type="chain" id="PRO_5007855967" evidence="1">
    <location>
        <begin position="22"/>
        <end position="203"/>
    </location>
</feature>
<dbReference type="PANTHER" id="PTHR43695">
    <property type="entry name" value="PUTATIVE (AFU_ORTHOLOGUE AFUA_2G17250)-RELATED"/>
    <property type="match status" value="1"/>
</dbReference>
<dbReference type="Gene3D" id="3.40.50.1110">
    <property type="entry name" value="SGNH hydrolase"/>
    <property type="match status" value="1"/>
</dbReference>
<dbReference type="InterPro" id="IPR036514">
    <property type="entry name" value="SGNH_hydro_sf"/>
</dbReference>
<dbReference type="InParanoid" id="A0A165CCC2"/>
<dbReference type="OrthoDB" id="5041285at2759"/>
<feature type="domain" description="SGNH hydrolase-type esterase" evidence="2">
    <location>
        <begin position="40"/>
        <end position="187"/>
    </location>
</feature>
<name>A0A165CCC2_EXIGL</name>
<proteinExistence type="predicted"/>
<dbReference type="PANTHER" id="PTHR43695:SF2">
    <property type="entry name" value="PUTATIVE (AFU_ORTHOLOGUE AFUA_2G17250)-RELATED"/>
    <property type="match status" value="1"/>
</dbReference>
<dbReference type="Proteomes" id="UP000077266">
    <property type="component" value="Unassembled WGS sequence"/>
</dbReference>
<dbReference type="Pfam" id="PF13472">
    <property type="entry name" value="Lipase_GDSL_2"/>
    <property type="match status" value="1"/>
</dbReference>
<dbReference type="InterPro" id="IPR013830">
    <property type="entry name" value="SGNH_hydro"/>
</dbReference>
<organism evidence="3 4">
    <name type="scientific">Exidia glandulosa HHB12029</name>
    <dbReference type="NCBI Taxonomy" id="1314781"/>
    <lineage>
        <taxon>Eukaryota</taxon>
        <taxon>Fungi</taxon>
        <taxon>Dikarya</taxon>
        <taxon>Basidiomycota</taxon>
        <taxon>Agaricomycotina</taxon>
        <taxon>Agaricomycetes</taxon>
        <taxon>Auriculariales</taxon>
        <taxon>Exidiaceae</taxon>
        <taxon>Exidia</taxon>
    </lineage>
</organism>
<sequence>MRFTTAATVLALLSASGSALTAPPWPDVPGFARPDRSFVLLGDSTTKCDGGWGPGFCSSTLNITTITCINLAVSGGTTGWFFESGLFKTSLAVIGAEASSGHRPVVTIQYGHNDQKFAPPESMGRNLTTIVKSVRAVGGEPVLLTSLTRRNFKSDGTIDDALADWAAETIKVAKANKVALVDLHAASIAYTEAIGPDASHRLN</sequence>
<keyword evidence="4" id="KW-1185">Reference proteome</keyword>
<dbReference type="EMBL" id="KV426339">
    <property type="protein sequence ID" value="KZV82208.1"/>
    <property type="molecule type" value="Genomic_DNA"/>
</dbReference>
<dbReference type="STRING" id="1314781.A0A165CCC2"/>
<gene>
    <name evidence="3" type="ORF">EXIGLDRAFT_627365</name>
</gene>
<protein>
    <submittedName>
        <fullName evidence="3">SGNH hydrolase</fullName>
    </submittedName>
</protein>
<evidence type="ECO:0000256" key="1">
    <source>
        <dbReference type="SAM" id="SignalP"/>
    </source>
</evidence>
<keyword evidence="3" id="KW-0378">Hydrolase</keyword>
<accession>A0A165CCC2</accession>
<dbReference type="InterPro" id="IPR037459">
    <property type="entry name" value="RhgT-like"/>
</dbReference>
<keyword evidence="1" id="KW-0732">Signal</keyword>
<evidence type="ECO:0000259" key="2">
    <source>
        <dbReference type="Pfam" id="PF13472"/>
    </source>
</evidence>
<dbReference type="SUPFAM" id="SSF52266">
    <property type="entry name" value="SGNH hydrolase"/>
    <property type="match status" value="1"/>
</dbReference>
<dbReference type="GO" id="GO:0016787">
    <property type="term" value="F:hydrolase activity"/>
    <property type="evidence" value="ECO:0007669"/>
    <property type="project" value="UniProtKB-KW"/>
</dbReference>
<feature type="signal peptide" evidence="1">
    <location>
        <begin position="1"/>
        <end position="21"/>
    </location>
</feature>
<evidence type="ECO:0000313" key="4">
    <source>
        <dbReference type="Proteomes" id="UP000077266"/>
    </source>
</evidence>
<dbReference type="AlphaFoldDB" id="A0A165CCC2"/>